<dbReference type="GO" id="GO:0006355">
    <property type="term" value="P:regulation of DNA-templated transcription"/>
    <property type="evidence" value="ECO:0007669"/>
    <property type="project" value="InterPro"/>
</dbReference>
<reference evidence="8" key="1">
    <citation type="submission" date="2023-07" db="EMBL/GenBank/DDBJ databases">
        <title>Sorghum-associated microbial communities from plants grown in Nebraska, USA.</title>
        <authorList>
            <person name="Schachtman D."/>
        </authorList>
    </citation>
    <scope>NUCLEOTIDE SEQUENCE</scope>
    <source>
        <strain evidence="8">DS1061</strain>
    </source>
</reference>
<dbReference type="Gene3D" id="3.40.50.2300">
    <property type="match status" value="1"/>
</dbReference>
<dbReference type="GeneID" id="97032783"/>
<dbReference type="PANTHER" id="PTHR44688:SF16">
    <property type="entry name" value="DNA-BINDING TRANSCRIPTIONAL ACTIVATOR DEVR_DOSR"/>
    <property type="match status" value="1"/>
</dbReference>
<dbReference type="InterPro" id="IPR000792">
    <property type="entry name" value="Tscrpt_reg_LuxR_C"/>
</dbReference>
<organism evidence="8 9">
    <name type="scientific">Paraburkholderia caledonica</name>
    <dbReference type="NCBI Taxonomy" id="134536"/>
    <lineage>
        <taxon>Bacteria</taxon>
        <taxon>Pseudomonadati</taxon>
        <taxon>Pseudomonadota</taxon>
        <taxon>Betaproteobacteria</taxon>
        <taxon>Burkholderiales</taxon>
        <taxon>Burkholderiaceae</taxon>
        <taxon>Paraburkholderia</taxon>
    </lineage>
</organism>
<evidence type="ECO:0000259" key="7">
    <source>
        <dbReference type="PROSITE" id="PS50110"/>
    </source>
</evidence>
<accession>A0AB73ID25</accession>
<evidence type="ECO:0000313" key="8">
    <source>
        <dbReference type="EMBL" id="MDP9647883.1"/>
    </source>
</evidence>
<dbReference type="GO" id="GO:0003677">
    <property type="term" value="F:DNA binding"/>
    <property type="evidence" value="ECO:0007669"/>
    <property type="project" value="UniProtKB-KW"/>
</dbReference>
<comment type="caution">
    <text evidence="8">The sequence shown here is derived from an EMBL/GenBank/DDBJ whole genome shotgun (WGS) entry which is preliminary data.</text>
</comment>
<gene>
    <name evidence="8" type="ORF">J2793_003329</name>
</gene>
<evidence type="ECO:0000256" key="1">
    <source>
        <dbReference type="ARBA" id="ARBA00023015"/>
    </source>
</evidence>
<dbReference type="Gene3D" id="1.10.10.10">
    <property type="entry name" value="Winged helix-like DNA-binding domain superfamily/Winged helix DNA-binding domain"/>
    <property type="match status" value="1"/>
</dbReference>
<evidence type="ECO:0000256" key="5">
    <source>
        <dbReference type="SAM" id="MobiDB-lite"/>
    </source>
</evidence>
<dbReference type="EMBL" id="JAURTK010000003">
    <property type="protein sequence ID" value="MDP9647883.1"/>
    <property type="molecule type" value="Genomic_DNA"/>
</dbReference>
<dbReference type="CDD" id="cd06170">
    <property type="entry name" value="LuxR_C_like"/>
    <property type="match status" value="1"/>
</dbReference>
<feature type="domain" description="HTH luxR-type" evidence="6">
    <location>
        <begin position="150"/>
        <end position="215"/>
    </location>
</feature>
<dbReference type="PROSITE" id="PS50043">
    <property type="entry name" value="HTH_LUXR_2"/>
    <property type="match status" value="1"/>
</dbReference>
<evidence type="ECO:0000256" key="3">
    <source>
        <dbReference type="ARBA" id="ARBA00023163"/>
    </source>
</evidence>
<keyword evidence="4" id="KW-0597">Phosphoprotein</keyword>
<dbReference type="Proteomes" id="UP001229486">
    <property type="component" value="Unassembled WGS sequence"/>
</dbReference>
<dbReference type="PRINTS" id="PR00038">
    <property type="entry name" value="HTHLUXR"/>
</dbReference>
<feature type="modified residue" description="4-aspartylphosphate" evidence="4">
    <location>
        <position position="69"/>
    </location>
</feature>
<name>A0AB73ID25_9BURK</name>
<protein>
    <submittedName>
        <fullName evidence="8">FixJ family two-component response regulator</fullName>
    </submittedName>
</protein>
<dbReference type="SMART" id="SM00421">
    <property type="entry name" value="HTH_LUXR"/>
    <property type="match status" value="1"/>
</dbReference>
<evidence type="ECO:0000313" key="9">
    <source>
        <dbReference type="Proteomes" id="UP001229486"/>
    </source>
</evidence>
<proteinExistence type="predicted"/>
<evidence type="ECO:0000256" key="4">
    <source>
        <dbReference type="PROSITE-ProRule" id="PRU00169"/>
    </source>
</evidence>
<dbReference type="PROSITE" id="PS50110">
    <property type="entry name" value="RESPONSE_REGULATORY"/>
    <property type="match status" value="1"/>
</dbReference>
<sequence length="244" mass="27009">MVPRSQSTLNSTKAENETPVVYVVDDDESIRFTLQSLARSVRLRVETFDSPADFLAFPKHDAPSCLILDVRLRGASGLTFQAELARYGLRMPIVFMTAFGDIEMSVKAMKAGALDFFQKPFREQDMVDAIADALKRDTLRRASDRALAGVISSFESLTVREREVMKRVVTGMLNKQIAYELNLSEITVKIHRGQVMKKMASRNLPDLVRKAEALGMEATRGNSSALLSTARGAPGENPGVGRRI</sequence>
<keyword evidence="1" id="KW-0805">Transcription regulation</keyword>
<dbReference type="GO" id="GO:0000160">
    <property type="term" value="P:phosphorelay signal transduction system"/>
    <property type="evidence" value="ECO:0007669"/>
    <property type="project" value="InterPro"/>
</dbReference>
<dbReference type="Pfam" id="PF00072">
    <property type="entry name" value="Response_reg"/>
    <property type="match status" value="1"/>
</dbReference>
<evidence type="ECO:0000259" key="6">
    <source>
        <dbReference type="PROSITE" id="PS50043"/>
    </source>
</evidence>
<dbReference type="SUPFAM" id="SSF52172">
    <property type="entry name" value="CheY-like"/>
    <property type="match status" value="1"/>
</dbReference>
<feature type="domain" description="Response regulatory" evidence="7">
    <location>
        <begin position="20"/>
        <end position="134"/>
    </location>
</feature>
<dbReference type="Pfam" id="PF00196">
    <property type="entry name" value="GerE"/>
    <property type="match status" value="1"/>
</dbReference>
<dbReference type="InterPro" id="IPR001789">
    <property type="entry name" value="Sig_transdc_resp-reg_receiver"/>
</dbReference>
<feature type="region of interest" description="Disordered" evidence="5">
    <location>
        <begin position="223"/>
        <end position="244"/>
    </location>
</feature>
<keyword evidence="2" id="KW-0238">DNA-binding</keyword>
<dbReference type="InterPro" id="IPR011006">
    <property type="entry name" value="CheY-like_superfamily"/>
</dbReference>
<keyword evidence="3" id="KW-0804">Transcription</keyword>
<evidence type="ECO:0000256" key="2">
    <source>
        <dbReference type="ARBA" id="ARBA00023125"/>
    </source>
</evidence>
<dbReference type="PANTHER" id="PTHR44688">
    <property type="entry name" value="DNA-BINDING TRANSCRIPTIONAL ACTIVATOR DEVR_DOSR"/>
    <property type="match status" value="1"/>
</dbReference>
<dbReference type="InterPro" id="IPR036388">
    <property type="entry name" value="WH-like_DNA-bd_sf"/>
</dbReference>
<dbReference type="RefSeq" id="WP_131316247.1">
    <property type="nucleotide sequence ID" value="NZ_JAURTK010000003.1"/>
</dbReference>
<dbReference type="AlphaFoldDB" id="A0AB73ID25"/>
<dbReference type="SMART" id="SM00448">
    <property type="entry name" value="REC"/>
    <property type="match status" value="1"/>
</dbReference>